<keyword evidence="6 11" id="KW-0479">Metal-binding</keyword>
<keyword evidence="10 11" id="KW-0003">3Fe-4S</keyword>
<dbReference type="PROSITE" id="PS51379">
    <property type="entry name" value="4FE4S_FER_2"/>
    <property type="match status" value="1"/>
</dbReference>
<keyword evidence="3 11" id="KW-0004">4Fe-4S</keyword>
<dbReference type="Gene3D" id="1.10.1060.10">
    <property type="entry name" value="Alpha-helical ferredoxin"/>
    <property type="match status" value="1"/>
</dbReference>
<evidence type="ECO:0000313" key="15">
    <source>
        <dbReference type="Proteomes" id="UP000199662"/>
    </source>
</evidence>
<comment type="cofactor">
    <cofactor evidence="11">
        <name>[2Fe-2S] cluster</name>
        <dbReference type="ChEBI" id="CHEBI:190135"/>
    </cofactor>
    <text evidence="11">Binds 1 [2Fe-2S] cluster.</text>
</comment>
<dbReference type="Gene3D" id="3.10.20.30">
    <property type="match status" value="1"/>
</dbReference>
<keyword evidence="5 11" id="KW-0001">2Fe-2S</keyword>
<dbReference type="CDD" id="cd00207">
    <property type="entry name" value="fer2"/>
    <property type="match status" value="1"/>
</dbReference>
<name>A0A1H7CLH9_9FIRM</name>
<dbReference type="InterPro" id="IPR050573">
    <property type="entry name" value="SDH/FRD_Iron-Sulfur"/>
</dbReference>
<dbReference type="GO" id="GO:0022904">
    <property type="term" value="P:respiratory electron transport chain"/>
    <property type="evidence" value="ECO:0007669"/>
    <property type="project" value="TreeGrafter"/>
</dbReference>
<dbReference type="GO" id="GO:0009055">
    <property type="term" value="F:electron transfer activity"/>
    <property type="evidence" value="ECO:0007669"/>
    <property type="project" value="InterPro"/>
</dbReference>
<evidence type="ECO:0000256" key="8">
    <source>
        <dbReference type="ARBA" id="ARBA00023004"/>
    </source>
</evidence>
<dbReference type="InterPro" id="IPR001041">
    <property type="entry name" value="2Fe-2S_ferredoxin-type"/>
</dbReference>
<dbReference type="InterPro" id="IPR004489">
    <property type="entry name" value="Succ_DH/fum_Rdtase_Fe-S"/>
</dbReference>
<dbReference type="PROSITE" id="PS51085">
    <property type="entry name" value="2FE2S_FER_2"/>
    <property type="match status" value="1"/>
</dbReference>
<evidence type="ECO:0000256" key="5">
    <source>
        <dbReference type="ARBA" id="ARBA00022714"/>
    </source>
</evidence>
<dbReference type="InterPro" id="IPR009051">
    <property type="entry name" value="Helical_ferredxn"/>
</dbReference>
<reference evidence="14 15" key="1">
    <citation type="submission" date="2016-10" db="EMBL/GenBank/DDBJ databases">
        <authorList>
            <person name="de Groot N.N."/>
        </authorList>
    </citation>
    <scope>NUCLEOTIDE SEQUENCE [LARGE SCALE GENOMIC DNA]</scope>
    <source>
        <strain evidence="14 15">DSM 2179</strain>
    </source>
</reference>
<evidence type="ECO:0000256" key="4">
    <source>
        <dbReference type="ARBA" id="ARBA00022532"/>
    </source>
</evidence>
<dbReference type="GO" id="GO:0051538">
    <property type="term" value="F:3 iron, 4 sulfur cluster binding"/>
    <property type="evidence" value="ECO:0007669"/>
    <property type="project" value="UniProtKB-KW"/>
</dbReference>
<dbReference type="NCBIfam" id="TIGR00384">
    <property type="entry name" value="dhsB"/>
    <property type="match status" value="1"/>
</dbReference>
<dbReference type="PANTHER" id="PTHR11921:SF29">
    <property type="entry name" value="SUCCINATE DEHYDROGENASE [UBIQUINONE] IRON-SULFUR SUBUNIT, MITOCHONDRIAL"/>
    <property type="match status" value="1"/>
</dbReference>
<evidence type="ECO:0000256" key="3">
    <source>
        <dbReference type="ARBA" id="ARBA00022485"/>
    </source>
</evidence>
<comment type="cofactor">
    <cofactor evidence="11">
        <name>[4Fe-4S] cluster</name>
        <dbReference type="ChEBI" id="CHEBI:49883"/>
    </cofactor>
    <text evidence="11">Binds 1 [4Fe-4S] cluster.</text>
</comment>
<dbReference type="Pfam" id="PF13183">
    <property type="entry name" value="Fer4_8"/>
    <property type="match status" value="1"/>
</dbReference>
<evidence type="ECO:0000259" key="12">
    <source>
        <dbReference type="PROSITE" id="PS51085"/>
    </source>
</evidence>
<comment type="similarity">
    <text evidence="2 11">Belongs to the succinate dehydrogenase/fumarate reductase iron-sulfur protein family.</text>
</comment>
<dbReference type="EC" id="1.3.5.1" evidence="11"/>
<dbReference type="Pfam" id="PF13085">
    <property type="entry name" value="Fer2_3"/>
    <property type="match status" value="1"/>
</dbReference>
<evidence type="ECO:0000256" key="6">
    <source>
        <dbReference type="ARBA" id="ARBA00022723"/>
    </source>
</evidence>
<dbReference type="InterPro" id="IPR025192">
    <property type="entry name" value="Succ_DH/fum_Rdtase_N"/>
</dbReference>
<evidence type="ECO:0000256" key="11">
    <source>
        <dbReference type="RuleBase" id="RU361237"/>
    </source>
</evidence>
<feature type="domain" description="4Fe-4S ferredoxin-type" evidence="13">
    <location>
        <begin position="138"/>
        <end position="167"/>
    </location>
</feature>
<dbReference type="InterPro" id="IPR017900">
    <property type="entry name" value="4Fe4S_Fe_S_CS"/>
</dbReference>
<dbReference type="PROSITE" id="PS00198">
    <property type="entry name" value="4FE4S_FER_1"/>
    <property type="match status" value="1"/>
</dbReference>
<keyword evidence="15" id="KW-1185">Reference proteome</keyword>
<proteinExistence type="inferred from homology"/>
<keyword evidence="8 11" id="KW-0408">Iron</keyword>
<feature type="domain" description="2Fe-2S ferredoxin-type" evidence="12">
    <location>
        <begin position="1"/>
        <end position="92"/>
    </location>
</feature>
<dbReference type="Proteomes" id="UP000199662">
    <property type="component" value="Unassembled WGS sequence"/>
</dbReference>
<organism evidence="14 15">
    <name type="scientific">Propionispira arboris</name>
    <dbReference type="NCBI Taxonomy" id="84035"/>
    <lineage>
        <taxon>Bacteria</taxon>
        <taxon>Bacillati</taxon>
        <taxon>Bacillota</taxon>
        <taxon>Negativicutes</taxon>
        <taxon>Selenomonadales</taxon>
        <taxon>Selenomonadaceae</taxon>
        <taxon>Propionispira</taxon>
    </lineage>
</organism>
<evidence type="ECO:0000256" key="7">
    <source>
        <dbReference type="ARBA" id="ARBA00023002"/>
    </source>
</evidence>
<dbReference type="SUPFAM" id="SSF46548">
    <property type="entry name" value="alpha-helical ferredoxin"/>
    <property type="match status" value="1"/>
</dbReference>
<dbReference type="GO" id="GO:0051537">
    <property type="term" value="F:2 iron, 2 sulfur cluster binding"/>
    <property type="evidence" value="ECO:0007669"/>
    <property type="project" value="UniProtKB-KW"/>
</dbReference>
<dbReference type="EMBL" id="FNZK01000022">
    <property type="protein sequence ID" value="SEJ90094.1"/>
    <property type="molecule type" value="Genomic_DNA"/>
</dbReference>
<dbReference type="InterPro" id="IPR036010">
    <property type="entry name" value="2Fe-2S_ferredoxin-like_sf"/>
</dbReference>
<accession>A0A1H7CLH9</accession>
<evidence type="ECO:0000256" key="10">
    <source>
        <dbReference type="ARBA" id="ARBA00023291"/>
    </source>
</evidence>
<evidence type="ECO:0000256" key="9">
    <source>
        <dbReference type="ARBA" id="ARBA00023014"/>
    </source>
</evidence>
<dbReference type="PANTHER" id="PTHR11921">
    <property type="entry name" value="SUCCINATE DEHYDROGENASE IRON-SULFUR PROTEIN"/>
    <property type="match status" value="1"/>
</dbReference>
<dbReference type="InterPro" id="IPR012675">
    <property type="entry name" value="Beta-grasp_dom_sf"/>
</dbReference>
<keyword evidence="9 11" id="KW-0411">Iron-sulfur</keyword>
<dbReference type="SUPFAM" id="SSF54292">
    <property type="entry name" value="2Fe-2S ferredoxin-like"/>
    <property type="match status" value="1"/>
</dbReference>
<dbReference type="GO" id="GO:0006099">
    <property type="term" value="P:tricarboxylic acid cycle"/>
    <property type="evidence" value="ECO:0007669"/>
    <property type="project" value="UniProtKB-KW"/>
</dbReference>
<keyword evidence="4" id="KW-0816">Tricarboxylic acid cycle</keyword>
<keyword evidence="7" id="KW-0560">Oxidoreductase</keyword>
<evidence type="ECO:0000313" key="14">
    <source>
        <dbReference type="EMBL" id="SEJ90094.1"/>
    </source>
</evidence>
<protein>
    <recommendedName>
        <fullName evidence="11">Fumarate reductase iron-sulfur subunit</fullName>
        <ecNumber evidence="11">1.3.5.1</ecNumber>
    </recommendedName>
</protein>
<gene>
    <name evidence="14" type="ORF">SAMN05660742_12292</name>
</gene>
<dbReference type="STRING" id="84035.SAMN05660742_12292"/>
<dbReference type="GO" id="GO:0051539">
    <property type="term" value="F:4 iron, 4 sulfur cluster binding"/>
    <property type="evidence" value="ECO:0007669"/>
    <property type="project" value="UniProtKB-KW"/>
</dbReference>
<evidence type="ECO:0000256" key="2">
    <source>
        <dbReference type="ARBA" id="ARBA00009433"/>
    </source>
</evidence>
<dbReference type="AlphaFoldDB" id="A0A1H7CLH9"/>
<dbReference type="RefSeq" id="WP_091834901.1">
    <property type="nucleotide sequence ID" value="NZ_FNZK01000022.1"/>
</dbReference>
<sequence length="315" mass="35455">MIVTLQIHRYVDEKKWIQEYKIEITKGLTILSALHEIKAKQDPSLSFTSSCRSSICGACAVRVNGHSELACEVLLDTLVKRYKTDVLIVEPLGNFRVIRDLIVDWDPKYEKMKKIEPSLHPKAEFTVKTGCKQSIEDFDKYKKYAGCILCGSCVSECNKSALNEKDFLDPFIFVKAAKLVEDSRDKDHKQHLKDVIEAGLWKCFNCQECTASCPKDLDPAGAIEKLKEATFKLEMASSVGSNHAKAIYDDIYNTGLLDESKLSVQSEGFISAAFRVPIAYRLMKTGKLDLFEKAPVNKDISKIRSIIDIAAKEDK</sequence>
<comment type="pathway">
    <text evidence="1">Carbohydrate metabolism; tricarboxylic acid cycle.</text>
</comment>
<dbReference type="InterPro" id="IPR017896">
    <property type="entry name" value="4Fe4S_Fe-S-bd"/>
</dbReference>
<dbReference type="GO" id="GO:0008177">
    <property type="term" value="F:succinate dehydrogenase (quinone) activity"/>
    <property type="evidence" value="ECO:0007669"/>
    <property type="project" value="UniProtKB-EC"/>
</dbReference>
<dbReference type="GO" id="GO:0046872">
    <property type="term" value="F:metal ion binding"/>
    <property type="evidence" value="ECO:0007669"/>
    <property type="project" value="UniProtKB-KW"/>
</dbReference>
<evidence type="ECO:0000256" key="1">
    <source>
        <dbReference type="ARBA" id="ARBA00005163"/>
    </source>
</evidence>
<comment type="cofactor">
    <cofactor evidence="11">
        <name>[3Fe-4S] cluster</name>
        <dbReference type="ChEBI" id="CHEBI:21137"/>
    </cofactor>
    <text evidence="11">Binds 1 [3Fe-4S] cluster.</text>
</comment>
<comment type="catalytic activity">
    <reaction evidence="11">
        <text>a menaquinone + succinate = a menaquinol + fumarate</text>
        <dbReference type="Rhea" id="RHEA:27834"/>
        <dbReference type="Rhea" id="RHEA-COMP:9537"/>
        <dbReference type="Rhea" id="RHEA-COMP:9539"/>
        <dbReference type="ChEBI" id="CHEBI:16374"/>
        <dbReference type="ChEBI" id="CHEBI:18151"/>
        <dbReference type="ChEBI" id="CHEBI:29806"/>
        <dbReference type="ChEBI" id="CHEBI:30031"/>
        <dbReference type="EC" id="1.3.5.1"/>
    </reaction>
</comment>
<evidence type="ECO:0000259" key="13">
    <source>
        <dbReference type="PROSITE" id="PS51379"/>
    </source>
</evidence>